<name>A0A0E9S2T9_ANGAN</name>
<dbReference type="AlphaFoldDB" id="A0A0E9S2T9"/>
<accession>A0A0E9S2T9</accession>
<reference evidence="1" key="2">
    <citation type="journal article" date="2015" name="Fish Shellfish Immunol.">
        <title>Early steps in the European eel (Anguilla anguilla)-Vibrio vulnificus interaction in the gills: Role of the RtxA13 toxin.</title>
        <authorList>
            <person name="Callol A."/>
            <person name="Pajuelo D."/>
            <person name="Ebbesson L."/>
            <person name="Teles M."/>
            <person name="MacKenzie S."/>
            <person name="Amaro C."/>
        </authorList>
    </citation>
    <scope>NUCLEOTIDE SEQUENCE</scope>
</reference>
<dbReference type="EMBL" id="GBXM01073050">
    <property type="protein sequence ID" value="JAH35527.1"/>
    <property type="molecule type" value="Transcribed_RNA"/>
</dbReference>
<sequence length="18" mass="1983">MNCSDELACKLVAINFVL</sequence>
<organism evidence="1">
    <name type="scientific">Anguilla anguilla</name>
    <name type="common">European freshwater eel</name>
    <name type="synonym">Muraena anguilla</name>
    <dbReference type="NCBI Taxonomy" id="7936"/>
    <lineage>
        <taxon>Eukaryota</taxon>
        <taxon>Metazoa</taxon>
        <taxon>Chordata</taxon>
        <taxon>Craniata</taxon>
        <taxon>Vertebrata</taxon>
        <taxon>Euteleostomi</taxon>
        <taxon>Actinopterygii</taxon>
        <taxon>Neopterygii</taxon>
        <taxon>Teleostei</taxon>
        <taxon>Anguilliformes</taxon>
        <taxon>Anguillidae</taxon>
        <taxon>Anguilla</taxon>
    </lineage>
</organism>
<proteinExistence type="predicted"/>
<reference evidence="1" key="1">
    <citation type="submission" date="2014-11" db="EMBL/GenBank/DDBJ databases">
        <authorList>
            <person name="Amaro Gonzalez C."/>
        </authorList>
    </citation>
    <scope>NUCLEOTIDE SEQUENCE</scope>
</reference>
<protein>
    <submittedName>
        <fullName evidence="1">Uncharacterized protein</fullName>
    </submittedName>
</protein>
<evidence type="ECO:0000313" key="1">
    <source>
        <dbReference type="EMBL" id="JAH35527.1"/>
    </source>
</evidence>